<dbReference type="EMBL" id="JAGTPX010000024">
    <property type="protein sequence ID" value="MBR8671662.1"/>
    <property type="molecule type" value="Genomic_DNA"/>
</dbReference>
<accession>A0A941GFN0</accession>
<dbReference type="RefSeq" id="WP_212120901.1">
    <property type="nucleotide sequence ID" value="NZ_JAGTPX020000010.1"/>
</dbReference>
<gene>
    <name evidence="1" type="ORF">KD144_19175</name>
</gene>
<name>A0A941GFN0_NIACI</name>
<dbReference type="AlphaFoldDB" id="A0A941GFN0"/>
<reference evidence="1" key="1">
    <citation type="submission" date="2021-04" db="EMBL/GenBank/DDBJ databases">
        <title>Genomic analysis of electroactive and textile dye degrading Bacillus circulans strain: DC10 isolated from constructed wetland-microbial fuel cells treating textile dye wastewaters.</title>
        <authorList>
            <person name="Patel D.U."/>
            <person name="Desai C.R."/>
        </authorList>
    </citation>
    <scope>NUCLEOTIDE SEQUENCE</scope>
    <source>
        <strain evidence="1">DC10</strain>
    </source>
</reference>
<protein>
    <submittedName>
        <fullName evidence="1">Uncharacterized protein</fullName>
    </submittedName>
</protein>
<evidence type="ECO:0000313" key="1">
    <source>
        <dbReference type="EMBL" id="MBR8671662.1"/>
    </source>
</evidence>
<comment type="caution">
    <text evidence="1">The sequence shown here is derived from an EMBL/GenBank/DDBJ whole genome shotgun (WGS) entry which is preliminary data.</text>
</comment>
<proteinExistence type="predicted"/>
<sequence>MKTQTLNISHGWKLTIHESYDAFQGINDSSKYTVTDSEHDSIGVIKIADKSVDWFLF</sequence>
<organism evidence="1">
    <name type="scientific">Niallia circulans</name>
    <name type="common">Bacillus circulans</name>
    <dbReference type="NCBI Taxonomy" id="1397"/>
    <lineage>
        <taxon>Bacteria</taxon>
        <taxon>Bacillati</taxon>
        <taxon>Bacillota</taxon>
        <taxon>Bacilli</taxon>
        <taxon>Bacillales</taxon>
        <taxon>Bacillaceae</taxon>
        <taxon>Niallia</taxon>
    </lineage>
</organism>